<keyword evidence="1" id="KW-0812">Transmembrane</keyword>
<sequence>MNATNESFNPEHKAAYIVTEKLKTFYPPVLMIFGIFGNRTSSSTRLLLISLAVTDSLVLLNSVLKKRCIDVALPELIQCLSVMNKHILSICDLIFEQHNKRVICFPRIETFVFKIWTWLDLALALGIPFCVLLTGNLTIWISI</sequence>
<name>A0ABY7DQN6_MYAAR</name>
<organism evidence="2 3">
    <name type="scientific">Mya arenaria</name>
    <name type="common">Soft-shell clam</name>
    <dbReference type="NCBI Taxonomy" id="6604"/>
    <lineage>
        <taxon>Eukaryota</taxon>
        <taxon>Metazoa</taxon>
        <taxon>Spiralia</taxon>
        <taxon>Lophotrochozoa</taxon>
        <taxon>Mollusca</taxon>
        <taxon>Bivalvia</taxon>
        <taxon>Autobranchia</taxon>
        <taxon>Heteroconchia</taxon>
        <taxon>Euheterodonta</taxon>
        <taxon>Imparidentia</taxon>
        <taxon>Neoheterodontei</taxon>
        <taxon>Myida</taxon>
        <taxon>Myoidea</taxon>
        <taxon>Myidae</taxon>
        <taxon>Mya</taxon>
    </lineage>
</organism>
<gene>
    <name evidence="2" type="ORF">MAR_023274</name>
</gene>
<keyword evidence="1" id="KW-0472">Membrane</keyword>
<accession>A0ABY7DQN6</accession>
<dbReference type="Proteomes" id="UP001164746">
    <property type="component" value="Chromosome 3"/>
</dbReference>
<evidence type="ECO:0000313" key="2">
    <source>
        <dbReference type="EMBL" id="WAQ98901.1"/>
    </source>
</evidence>
<dbReference type="EMBL" id="CP111014">
    <property type="protein sequence ID" value="WAQ98901.1"/>
    <property type="molecule type" value="Genomic_DNA"/>
</dbReference>
<reference evidence="2" key="1">
    <citation type="submission" date="2022-11" db="EMBL/GenBank/DDBJ databases">
        <title>Centuries of genome instability and evolution in soft-shell clam transmissible cancer (bioRxiv).</title>
        <authorList>
            <person name="Hart S.F.M."/>
            <person name="Yonemitsu M.A."/>
            <person name="Giersch R.M."/>
            <person name="Beal B.F."/>
            <person name="Arriagada G."/>
            <person name="Davis B.W."/>
            <person name="Ostrander E.A."/>
            <person name="Goff S.P."/>
            <person name="Metzger M.J."/>
        </authorList>
    </citation>
    <scope>NUCLEOTIDE SEQUENCE</scope>
    <source>
        <strain evidence="2">MELC-2E11</strain>
        <tissue evidence="2">Siphon/mantle</tissue>
    </source>
</reference>
<keyword evidence="1" id="KW-1133">Transmembrane helix</keyword>
<evidence type="ECO:0000256" key="1">
    <source>
        <dbReference type="SAM" id="Phobius"/>
    </source>
</evidence>
<protein>
    <submittedName>
        <fullName evidence="2">Uncharacterized protein</fullName>
    </submittedName>
</protein>
<evidence type="ECO:0000313" key="3">
    <source>
        <dbReference type="Proteomes" id="UP001164746"/>
    </source>
</evidence>
<feature type="transmembrane region" description="Helical" evidence="1">
    <location>
        <begin position="115"/>
        <end position="141"/>
    </location>
</feature>
<keyword evidence="3" id="KW-1185">Reference proteome</keyword>
<proteinExistence type="predicted"/>